<comment type="similarity">
    <text evidence="2 11">Belongs to the sodium:solute symporter (SSF) (TC 2.A.21) family.</text>
</comment>
<feature type="transmembrane region" description="Helical" evidence="12">
    <location>
        <begin position="6"/>
        <end position="28"/>
    </location>
</feature>
<evidence type="ECO:0000256" key="1">
    <source>
        <dbReference type="ARBA" id="ARBA00004651"/>
    </source>
</evidence>
<accession>A0AAD9P372</accession>
<dbReference type="PANTHER" id="PTHR42985:SF40">
    <property type="entry name" value="LD47995P-RELATED"/>
    <property type="match status" value="1"/>
</dbReference>
<feature type="transmembrane region" description="Helical" evidence="12">
    <location>
        <begin position="164"/>
        <end position="182"/>
    </location>
</feature>
<evidence type="ECO:0000256" key="12">
    <source>
        <dbReference type="SAM" id="Phobius"/>
    </source>
</evidence>
<evidence type="ECO:0000256" key="3">
    <source>
        <dbReference type="ARBA" id="ARBA00022448"/>
    </source>
</evidence>
<dbReference type="PANTHER" id="PTHR42985">
    <property type="entry name" value="SODIUM-COUPLED MONOCARBOXYLATE TRANSPORTER"/>
    <property type="match status" value="1"/>
</dbReference>
<dbReference type="InterPro" id="IPR038377">
    <property type="entry name" value="Na/Glc_symporter_sf"/>
</dbReference>
<feature type="transmembrane region" description="Helical" evidence="12">
    <location>
        <begin position="503"/>
        <end position="525"/>
    </location>
</feature>
<dbReference type="InterPro" id="IPR051163">
    <property type="entry name" value="Sodium:Solute_Symporter_SSF"/>
</dbReference>
<reference evidence="13" key="1">
    <citation type="journal article" date="2023" name="Mol. Biol. Evol.">
        <title>Third-Generation Sequencing Reveals the Adaptive Role of the Epigenome in Three Deep-Sea Polychaetes.</title>
        <authorList>
            <person name="Perez M."/>
            <person name="Aroh O."/>
            <person name="Sun Y."/>
            <person name="Lan Y."/>
            <person name="Juniper S.K."/>
            <person name="Young C.R."/>
            <person name="Angers B."/>
            <person name="Qian P.Y."/>
        </authorList>
    </citation>
    <scope>NUCLEOTIDE SEQUENCE</scope>
    <source>
        <strain evidence="13">R07B-5</strain>
    </source>
</reference>
<dbReference type="PROSITE" id="PS50283">
    <property type="entry name" value="NA_SOLUT_SYMP_3"/>
    <property type="match status" value="1"/>
</dbReference>
<evidence type="ECO:0000313" key="13">
    <source>
        <dbReference type="EMBL" id="KAK2187297.1"/>
    </source>
</evidence>
<feature type="transmembrane region" description="Helical" evidence="12">
    <location>
        <begin position="335"/>
        <end position="360"/>
    </location>
</feature>
<evidence type="ECO:0000256" key="9">
    <source>
        <dbReference type="ARBA" id="ARBA00023136"/>
    </source>
</evidence>
<comment type="caution">
    <text evidence="13">The sequence shown here is derived from an EMBL/GenBank/DDBJ whole genome shotgun (WGS) entry which is preliminary data.</text>
</comment>
<feature type="transmembrane region" description="Helical" evidence="12">
    <location>
        <begin position="79"/>
        <end position="103"/>
    </location>
</feature>
<keyword evidence="4" id="KW-1003">Cell membrane</keyword>
<feature type="transmembrane region" description="Helical" evidence="12">
    <location>
        <begin position="48"/>
        <end position="73"/>
    </location>
</feature>
<dbReference type="EMBL" id="JAODUO010000170">
    <property type="protein sequence ID" value="KAK2187297.1"/>
    <property type="molecule type" value="Genomic_DNA"/>
</dbReference>
<evidence type="ECO:0000256" key="7">
    <source>
        <dbReference type="ARBA" id="ARBA00023053"/>
    </source>
</evidence>
<evidence type="ECO:0000313" key="14">
    <source>
        <dbReference type="Proteomes" id="UP001209878"/>
    </source>
</evidence>
<dbReference type="InterPro" id="IPR001734">
    <property type="entry name" value="Na/solute_symporter"/>
</dbReference>
<feature type="transmembrane region" description="Helical" evidence="12">
    <location>
        <begin position="381"/>
        <end position="405"/>
    </location>
</feature>
<evidence type="ECO:0000256" key="11">
    <source>
        <dbReference type="RuleBase" id="RU362091"/>
    </source>
</evidence>
<keyword evidence="6 12" id="KW-1133">Transmembrane helix</keyword>
<evidence type="ECO:0000256" key="5">
    <source>
        <dbReference type="ARBA" id="ARBA00022692"/>
    </source>
</evidence>
<dbReference type="GO" id="GO:0005886">
    <property type="term" value="C:plasma membrane"/>
    <property type="evidence" value="ECO:0007669"/>
    <property type="project" value="UniProtKB-SubCell"/>
</dbReference>
<feature type="transmembrane region" description="Helical" evidence="12">
    <location>
        <begin position="276"/>
        <end position="301"/>
    </location>
</feature>
<sequence length="586" mass="63427">MASLHLLDYLILAAFLLVSVGIGVYHALTGGRQRTTSEFIMANRKLQVIPTVISMMVSFQSAIMILGFVAEMYRYGSQAWLWLIVGLLIGLVIVERVFIPWIFPLKLVSVFEYLELRYQSKAVRVFGSTLGIIAAILYMGVAMFAPSVALQVATGLPIEVSVPVMALVCTIYTSLGGMRAVIWTDVFQFIVLMTGLLVIVVRGVIVVGGIQRVFDIANSEGRIFWITLDFDPRVRHTLWGFLLGWSLAWSNVYGLSQSAVQRYCATGSLREARMVVLLNIPLVIATISMVSFIGLTVFAYYADIGCDPLASGQISTGNELLPHFVTQVFADTKGFYGVFLAILYSGALSSVSSSLSASAANTWEDLLKPNLPHLGEYRAALLNKLIVVVYGGVAIGVAFFVSAIPGPITQVIMALSSSVASPLFGVFVLGGLFRRANWKGALVGGVVGLCVMMTINMGALTVKGYNPTLPPTSTDQCQVAFNSTIAPSAVSVTGLSQVFALSYLWYLPVGGGVTIIVGLIVSYVTDYFCGREDVKLPDKLFIRMDTIFKFSSGTDVGQGNEDDVKMSVKKQESVFLNPAMILEVSI</sequence>
<keyword evidence="10" id="KW-0739">Sodium transport</keyword>
<organism evidence="13 14">
    <name type="scientific">Ridgeia piscesae</name>
    <name type="common">Tubeworm</name>
    <dbReference type="NCBI Taxonomy" id="27915"/>
    <lineage>
        <taxon>Eukaryota</taxon>
        <taxon>Metazoa</taxon>
        <taxon>Spiralia</taxon>
        <taxon>Lophotrochozoa</taxon>
        <taxon>Annelida</taxon>
        <taxon>Polychaeta</taxon>
        <taxon>Sedentaria</taxon>
        <taxon>Canalipalpata</taxon>
        <taxon>Sabellida</taxon>
        <taxon>Siboglinidae</taxon>
        <taxon>Ridgeia</taxon>
    </lineage>
</organism>
<feature type="transmembrane region" description="Helical" evidence="12">
    <location>
        <begin position="411"/>
        <end position="433"/>
    </location>
</feature>
<feature type="transmembrane region" description="Helical" evidence="12">
    <location>
        <begin position="123"/>
        <end position="144"/>
    </location>
</feature>
<evidence type="ECO:0000256" key="6">
    <source>
        <dbReference type="ARBA" id="ARBA00022989"/>
    </source>
</evidence>
<dbReference type="AlphaFoldDB" id="A0AAD9P372"/>
<feature type="transmembrane region" description="Helical" evidence="12">
    <location>
        <begin position="238"/>
        <end position="255"/>
    </location>
</feature>
<dbReference type="Proteomes" id="UP001209878">
    <property type="component" value="Unassembled WGS sequence"/>
</dbReference>
<protein>
    <submittedName>
        <fullName evidence="13">Uncharacterized protein</fullName>
    </submittedName>
</protein>
<keyword evidence="14" id="KW-1185">Reference proteome</keyword>
<evidence type="ECO:0000256" key="4">
    <source>
        <dbReference type="ARBA" id="ARBA00022475"/>
    </source>
</evidence>
<comment type="subcellular location">
    <subcellularLocation>
        <location evidence="1">Cell membrane</location>
        <topology evidence="1">Multi-pass membrane protein</topology>
    </subcellularLocation>
</comment>
<keyword evidence="3" id="KW-0813">Transport</keyword>
<dbReference type="GO" id="GO:0006814">
    <property type="term" value="P:sodium ion transport"/>
    <property type="evidence" value="ECO:0007669"/>
    <property type="project" value="UniProtKB-KW"/>
</dbReference>
<dbReference type="Gene3D" id="1.20.1730.10">
    <property type="entry name" value="Sodium/glucose cotransporter"/>
    <property type="match status" value="1"/>
</dbReference>
<evidence type="ECO:0000256" key="10">
    <source>
        <dbReference type="ARBA" id="ARBA00023201"/>
    </source>
</evidence>
<keyword evidence="8" id="KW-0406">Ion transport</keyword>
<proteinExistence type="inferred from homology"/>
<dbReference type="Pfam" id="PF00474">
    <property type="entry name" value="SSF"/>
    <property type="match status" value="1"/>
</dbReference>
<keyword evidence="5 12" id="KW-0812">Transmembrane</keyword>
<feature type="transmembrane region" description="Helical" evidence="12">
    <location>
        <begin position="440"/>
        <end position="462"/>
    </location>
</feature>
<dbReference type="NCBIfam" id="TIGR00813">
    <property type="entry name" value="sss"/>
    <property type="match status" value="1"/>
</dbReference>
<keyword evidence="7" id="KW-0915">Sodium</keyword>
<name>A0AAD9P372_RIDPI</name>
<keyword evidence="9 12" id="KW-0472">Membrane</keyword>
<evidence type="ECO:0000256" key="2">
    <source>
        <dbReference type="ARBA" id="ARBA00006434"/>
    </source>
</evidence>
<feature type="transmembrane region" description="Helical" evidence="12">
    <location>
        <begin position="189"/>
        <end position="210"/>
    </location>
</feature>
<evidence type="ECO:0000256" key="8">
    <source>
        <dbReference type="ARBA" id="ARBA00023065"/>
    </source>
</evidence>
<dbReference type="GO" id="GO:0015293">
    <property type="term" value="F:symporter activity"/>
    <property type="evidence" value="ECO:0007669"/>
    <property type="project" value="TreeGrafter"/>
</dbReference>
<gene>
    <name evidence="13" type="ORF">NP493_170g00031</name>
</gene>